<reference evidence="1 2" key="1">
    <citation type="journal article" date="2024" name="BMC Genomics">
        <title>De novo assembly and annotation of Popillia japonica's genome with initial clues to its potential as an invasive pest.</title>
        <authorList>
            <person name="Cucini C."/>
            <person name="Boschi S."/>
            <person name="Funari R."/>
            <person name="Cardaioli E."/>
            <person name="Iannotti N."/>
            <person name="Marturano G."/>
            <person name="Paoli F."/>
            <person name="Bruttini M."/>
            <person name="Carapelli A."/>
            <person name="Frati F."/>
            <person name="Nardi F."/>
        </authorList>
    </citation>
    <scope>NUCLEOTIDE SEQUENCE [LARGE SCALE GENOMIC DNA]</scope>
    <source>
        <strain evidence="1">DMR45628</strain>
    </source>
</reference>
<dbReference type="EMBL" id="JASPKY010000172">
    <property type="protein sequence ID" value="KAK9728145.1"/>
    <property type="molecule type" value="Genomic_DNA"/>
</dbReference>
<gene>
    <name evidence="1" type="ORF">QE152_g18160</name>
</gene>
<accession>A0AAW1L4H2</accession>
<evidence type="ECO:0000313" key="2">
    <source>
        <dbReference type="Proteomes" id="UP001458880"/>
    </source>
</evidence>
<protein>
    <submittedName>
        <fullName evidence="1">Uncharacterized protein</fullName>
    </submittedName>
</protein>
<keyword evidence="2" id="KW-1185">Reference proteome</keyword>
<sequence>MPDARLGWGSHQPGELPNRCLQYPVHSTKCKQGYIKDWGGAVTSPVNSRIVVFNILCTVQNASKVILKSDDNANSYYHLRSTSIEFTNVS</sequence>
<dbReference type="Proteomes" id="UP001458880">
    <property type="component" value="Unassembled WGS sequence"/>
</dbReference>
<evidence type="ECO:0000313" key="1">
    <source>
        <dbReference type="EMBL" id="KAK9728145.1"/>
    </source>
</evidence>
<organism evidence="1 2">
    <name type="scientific">Popillia japonica</name>
    <name type="common">Japanese beetle</name>
    <dbReference type="NCBI Taxonomy" id="7064"/>
    <lineage>
        <taxon>Eukaryota</taxon>
        <taxon>Metazoa</taxon>
        <taxon>Ecdysozoa</taxon>
        <taxon>Arthropoda</taxon>
        <taxon>Hexapoda</taxon>
        <taxon>Insecta</taxon>
        <taxon>Pterygota</taxon>
        <taxon>Neoptera</taxon>
        <taxon>Endopterygota</taxon>
        <taxon>Coleoptera</taxon>
        <taxon>Polyphaga</taxon>
        <taxon>Scarabaeiformia</taxon>
        <taxon>Scarabaeidae</taxon>
        <taxon>Rutelinae</taxon>
        <taxon>Popillia</taxon>
    </lineage>
</organism>
<name>A0AAW1L4H2_POPJA</name>
<dbReference type="AlphaFoldDB" id="A0AAW1L4H2"/>
<comment type="caution">
    <text evidence="1">The sequence shown here is derived from an EMBL/GenBank/DDBJ whole genome shotgun (WGS) entry which is preliminary data.</text>
</comment>
<proteinExistence type="predicted"/>